<evidence type="ECO:0000256" key="6">
    <source>
        <dbReference type="ARBA" id="ARBA00022781"/>
    </source>
</evidence>
<dbReference type="PANTHER" id="PTHR11410">
    <property type="entry name" value="ATP SYNTHASE SUBUNIT A"/>
    <property type="match status" value="1"/>
</dbReference>
<dbReference type="InterPro" id="IPR045083">
    <property type="entry name" value="ATP_synth_F0_asu_bact/mt"/>
</dbReference>
<dbReference type="InterPro" id="IPR035908">
    <property type="entry name" value="F0_ATP_A_sf"/>
</dbReference>
<dbReference type="AlphaFoldDB" id="A0A1H8PZE1"/>
<evidence type="ECO:0000256" key="8">
    <source>
        <dbReference type="ARBA" id="ARBA00023065"/>
    </source>
</evidence>
<accession>A0A1H8PZE1</accession>
<feature type="transmembrane region" description="Helical" evidence="11">
    <location>
        <begin position="333"/>
        <end position="355"/>
    </location>
</feature>
<keyword evidence="4 11" id="KW-0138">CF(0)</keyword>
<feature type="transmembrane region" description="Helical" evidence="11">
    <location>
        <begin position="229"/>
        <end position="247"/>
    </location>
</feature>
<dbReference type="HAMAP" id="MF_01393">
    <property type="entry name" value="ATP_synth_a_bact"/>
    <property type="match status" value="1"/>
</dbReference>
<evidence type="ECO:0000256" key="5">
    <source>
        <dbReference type="ARBA" id="ARBA00022692"/>
    </source>
</evidence>
<comment type="function">
    <text evidence="11 12">Key component of the proton channel; it plays a direct role in the translocation of protons across the membrane.</text>
</comment>
<evidence type="ECO:0000256" key="9">
    <source>
        <dbReference type="ARBA" id="ARBA00023136"/>
    </source>
</evidence>
<evidence type="ECO:0000256" key="11">
    <source>
        <dbReference type="HAMAP-Rule" id="MF_01393"/>
    </source>
</evidence>
<keyword evidence="7 11" id="KW-1133">Transmembrane helix</keyword>
<feature type="transmembrane region" description="Helical" evidence="11">
    <location>
        <begin position="142"/>
        <end position="162"/>
    </location>
</feature>
<dbReference type="GO" id="GO:0005886">
    <property type="term" value="C:plasma membrane"/>
    <property type="evidence" value="ECO:0007669"/>
    <property type="project" value="UniProtKB-SubCell"/>
</dbReference>
<dbReference type="NCBIfam" id="TIGR01131">
    <property type="entry name" value="ATP_synt_6_or_A"/>
    <property type="match status" value="1"/>
</dbReference>
<keyword evidence="8 11" id="KW-0406">Ion transport</keyword>
<dbReference type="Gene3D" id="1.20.120.220">
    <property type="entry name" value="ATP synthase, F0 complex, subunit A"/>
    <property type="match status" value="1"/>
</dbReference>
<evidence type="ECO:0000256" key="12">
    <source>
        <dbReference type="RuleBase" id="RU000483"/>
    </source>
</evidence>
<sequence>MDFRHILNSKKITLGIILSVFSLFVTLKANAVQEKNESSTSVESKETKKFDPNETILEHIADSHYFHIGGKVAIPLPVLLYTDGGLEFFMASKFGAEGEEAYQGKYHTYALVKDKVKAVAADGKTVDESAKVFDLSITRNVFSMWMSVVLLFVIFVSVAASYKKRVGKAPKGLQSLLEPLILFVRDEVALPNIGYKYAKFMPLLLTVFFFILINNLIGMVPFFPGGSNLTGNIAFTIVLATVTLIVVNVNGNKYYWKHIFVPDVPFWLYPIMWVVEIVGIFSKPFALMVRLFANMMAGHVIILALISLIFIFQTLWISPVSVAFALFIDVLELLVAFLQAFIFTMLTALFIGSAVEEHHH</sequence>
<name>A0A1H8PZE1_9SPHI</name>
<keyword evidence="11" id="KW-1003">Cell membrane</keyword>
<dbReference type="CDD" id="cd00310">
    <property type="entry name" value="ATP-synt_Fo_a_6"/>
    <property type="match status" value="1"/>
</dbReference>
<evidence type="ECO:0000313" key="13">
    <source>
        <dbReference type="EMBL" id="SEO46903.1"/>
    </source>
</evidence>
<dbReference type="InterPro" id="IPR000568">
    <property type="entry name" value="ATP_synth_F0_asu"/>
</dbReference>
<dbReference type="GO" id="GO:0046933">
    <property type="term" value="F:proton-transporting ATP synthase activity, rotational mechanism"/>
    <property type="evidence" value="ECO:0007669"/>
    <property type="project" value="UniProtKB-UniRule"/>
</dbReference>
<evidence type="ECO:0000256" key="7">
    <source>
        <dbReference type="ARBA" id="ARBA00022989"/>
    </source>
</evidence>
<dbReference type="PANTHER" id="PTHR11410:SF0">
    <property type="entry name" value="ATP SYNTHASE SUBUNIT A"/>
    <property type="match status" value="1"/>
</dbReference>
<evidence type="ECO:0000256" key="1">
    <source>
        <dbReference type="ARBA" id="ARBA00004141"/>
    </source>
</evidence>
<keyword evidence="5 11" id="KW-0812">Transmembrane</keyword>
<evidence type="ECO:0000313" key="14">
    <source>
        <dbReference type="Proteomes" id="UP000198942"/>
    </source>
</evidence>
<protein>
    <recommendedName>
        <fullName evidence="11 12">ATP synthase subunit a</fullName>
    </recommendedName>
    <alternativeName>
        <fullName evidence="11">ATP synthase F0 sector subunit a</fullName>
    </alternativeName>
    <alternativeName>
        <fullName evidence="11">F-ATPase subunit 6</fullName>
    </alternativeName>
</protein>
<feature type="transmembrane region" description="Helical" evidence="11">
    <location>
        <begin position="301"/>
        <end position="326"/>
    </location>
</feature>
<dbReference type="OrthoDB" id="9809130at2"/>
<proteinExistence type="inferred from homology"/>
<dbReference type="SUPFAM" id="SSF81336">
    <property type="entry name" value="F1F0 ATP synthase subunit A"/>
    <property type="match status" value="1"/>
</dbReference>
<feature type="transmembrane region" description="Helical" evidence="11">
    <location>
        <begin position="203"/>
        <end position="223"/>
    </location>
</feature>
<feature type="transmembrane region" description="Helical" evidence="11">
    <location>
        <begin position="259"/>
        <end position="281"/>
    </location>
</feature>
<evidence type="ECO:0000256" key="10">
    <source>
        <dbReference type="ARBA" id="ARBA00023310"/>
    </source>
</evidence>
<comment type="similarity">
    <text evidence="2 11 12">Belongs to the ATPase A chain family.</text>
</comment>
<keyword evidence="3 11" id="KW-0813">Transport</keyword>
<keyword evidence="14" id="KW-1185">Reference proteome</keyword>
<keyword evidence="10 11" id="KW-0066">ATP synthesis</keyword>
<gene>
    <name evidence="11" type="primary">atpB</name>
    <name evidence="13" type="ORF">SAMN05192574_108195</name>
</gene>
<dbReference type="Pfam" id="PF00119">
    <property type="entry name" value="ATP-synt_A"/>
    <property type="match status" value="1"/>
</dbReference>
<reference evidence="14" key="1">
    <citation type="submission" date="2016-10" db="EMBL/GenBank/DDBJ databases">
        <authorList>
            <person name="Varghese N."/>
            <person name="Submissions S."/>
        </authorList>
    </citation>
    <scope>NUCLEOTIDE SEQUENCE [LARGE SCALE GENOMIC DNA]</scope>
    <source>
        <strain evidence="14">Gh-48</strain>
    </source>
</reference>
<dbReference type="STRING" id="551995.SAMN05192574_108195"/>
<comment type="subcellular location">
    <subcellularLocation>
        <location evidence="11 12">Cell membrane</location>
        <topology evidence="11 12">Multi-pass membrane protein</topology>
    </subcellularLocation>
    <subcellularLocation>
        <location evidence="1">Membrane</location>
        <topology evidence="1">Multi-pass membrane protein</topology>
    </subcellularLocation>
</comment>
<evidence type="ECO:0000256" key="4">
    <source>
        <dbReference type="ARBA" id="ARBA00022547"/>
    </source>
</evidence>
<dbReference type="PRINTS" id="PR00123">
    <property type="entry name" value="ATPASEA"/>
</dbReference>
<keyword evidence="9 11" id="KW-0472">Membrane</keyword>
<dbReference type="GO" id="GO:0045259">
    <property type="term" value="C:proton-transporting ATP synthase complex"/>
    <property type="evidence" value="ECO:0007669"/>
    <property type="project" value="UniProtKB-KW"/>
</dbReference>
<dbReference type="EMBL" id="FOCL01000008">
    <property type="protein sequence ID" value="SEO46903.1"/>
    <property type="molecule type" value="Genomic_DNA"/>
</dbReference>
<dbReference type="Proteomes" id="UP000198942">
    <property type="component" value="Unassembled WGS sequence"/>
</dbReference>
<evidence type="ECO:0000256" key="2">
    <source>
        <dbReference type="ARBA" id="ARBA00006810"/>
    </source>
</evidence>
<keyword evidence="6 11" id="KW-0375">Hydrogen ion transport</keyword>
<evidence type="ECO:0000256" key="3">
    <source>
        <dbReference type="ARBA" id="ARBA00022448"/>
    </source>
</evidence>
<organism evidence="13 14">
    <name type="scientific">Mucilaginibacter gossypiicola</name>
    <dbReference type="NCBI Taxonomy" id="551995"/>
    <lineage>
        <taxon>Bacteria</taxon>
        <taxon>Pseudomonadati</taxon>
        <taxon>Bacteroidota</taxon>
        <taxon>Sphingobacteriia</taxon>
        <taxon>Sphingobacteriales</taxon>
        <taxon>Sphingobacteriaceae</taxon>
        <taxon>Mucilaginibacter</taxon>
    </lineage>
</organism>